<sequence length="264" mass="28090">MKKQSYRRRSLFVDMRFMSFGIATIVVGVFVVLLRVVMPGVFIAVISPILRTGTALSASVDTLTGSFANISDVVRERDALISKNNKLLIRNRALFARVQDLTQLIGISSLKVPGVVANVLARPPESLYDTLVTDAGSADFVSVGDRVLADGGVPIGTVNSVSKHSSRVVLFSSPEATTTAWIGSKRTPIVLEGAGAGAFTAELPRQASTTIGDTVFVPGYGIQPIGTVGYIDKDKTAVVITLLIRPSVNPFTVTMVEIVPKKSI</sequence>
<keyword evidence="5" id="KW-0472">Membrane</keyword>
<dbReference type="PANTHER" id="PTHR34138">
    <property type="entry name" value="CELL SHAPE-DETERMINING PROTEIN MREC"/>
    <property type="match status" value="1"/>
</dbReference>
<evidence type="ECO:0000256" key="2">
    <source>
        <dbReference type="ARBA" id="ARBA00013855"/>
    </source>
</evidence>
<evidence type="ECO:0000259" key="6">
    <source>
        <dbReference type="Pfam" id="PF04085"/>
    </source>
</evidence>
<dbReference type="InterPro" id="IPR007221">
    <property type="entry name" value="MreC"/>
</dbReference>
<keyword evidence="5" id="KW-1133">Transmembrane helix</keyword>
<proteinExistence type="inferred from homology"/>
<protein>
    <recommendedName>
        <fullName evidence="2">Cell shape-determining protein MreC</fullName>
    </recommendedName>
    <alternativeName>
        <fullName evidence="4">Cell shape protein MreC</fullName>
    </alternativeName>
</protein>
<evidence type="ECO:0000256" key="3">
    <source>
        <dbReference type="ARBA" id="ARBA00022960"/>
    </source>
</evidence>
<reference evidence="7" key="1">
    <citation type="submission" date="2018-06" db="EMBL/GenBank/DDBJ databases">
        <authorList>
            <person name="Zhirakovskaya E."/>
        </authorList>
    </citation>
    <scope>NUCLEOTIDE SEQUENCE</scope>
</reference>
<feature type="domain" description="Rod shape-determining protein MreC beta-barrel core" evidence="6">
    <location>
        <begin position="119"/>
        <end position="259"/>
    </location>
</feature>
<feature type="transmembrane region" description="Helical" evidence="5">
    <location>
        <begin position="20"/>
        <end position="46"/>
    </location>
</feature>
<dbReference type="InterPro" id="IPR042175">
    <property type="entry name" value="Cell/Rod_MreC_2"/>
</dbReference>
<keyword evidence="3" id="KW-0133">Cell shape</keyword>
<dbReference type="AlphaFoldDB" id="A0A3B0UVU4"/>
<accession>A0A3B0UVU4</accession>
<dbReference type="EMBL" id="UOEV01000074">
    <property type="protein sequence ID" value="VAW32970.1"/>
    <property type="molecule type" value="Genomic_DNA"/>
</dbReference>
<dbReference type="Pfam" id="PF04085">
    <property type="entry name" value="MreC"/>
    <property type="match status" value="1"/>
</dbReference>
<dbReference type="InterPro" id="IPR042177">
    <property type="entry name" value="Cell/Rod_1"/>
</dbReference>
<dbReference type="Gene3D" id="2.40.10.350">
    <property type="entry name" value="Rod shape-determining protein MreC, domain 2"/>
    <property type="match status" value="1"/>
</dbReference>
<evidence type="ECO:0000256" key="5">
    <source>
        <dbReference type="SAM" id="Phobius"/>
    </source>
</evidence>
<dbReference type="GO" id="GO:0008360">
    <property type="term" value="P:regulation of cell shape"/>
    <property type="evidence" value="ECO:0007669"/>
    <property type="project" value="UniProtKB-KW"/>
</dbReference>
<dbReference type="PANTHER" id="PTHR34138:SF1">
    <property type="entry name" value="CELL SHAPE-DETERMINING PROTEIN MREC"/>
    <property type="match status" value="1"/>
</dbReference>
<dbReference type="InterPro" id="IPR055342">
    <property type="entry name" value="MreC_beta-barrel_core"/>
</dbReference>
<evidence type="ECO:0000256" key="1">
    <source>
        <dbReference type="ARBA" id="ARBA00009369"/>
    </source>
</evidence>
<keyword evidence="5" id="KW-0812">Transmembrane</keyword>
<gene>
    <name evidence="7" type="ORF">MNBD_CPR01-380</name>
</gene>
<comment type="similarity">
    <text evidence="1">Belongs to the MreC family.</text>
</comment>
<dbReference type="Gene3D" id="2.40.10.340">
    <property type="entry name" value="Rod shape-determining protein MreC, domain 1"/>
    <property type="match status" value="1"/>
</dbReference>
<evidence type="ECO:0000256" key="4">
    <source>
        <dbReference type="ARBA" id="ARBA00032089"/>
    </source>
</evidence>
<organism evidence="7">
    <name type="scientific">hydrothermal vent metagenome</name>
    <dbReference type="NCBI Taxonomy" id="652676"/>
    <lineage>
        <taxon>unclassified sequences</taxon>
        <taxon>metagenomes</taxon>
        <taxon>ecological metagenomes</taxon>
    </lineage>
</organism>
<name>A0A3B0UVU4_9ZZZZ</name>
<evidence type="ECO:0000313" key="7">
    <source>
        <dbReference type="EMBL" id="VAW32970.1"/>
    </source>
</evidence>
<dbReference type="GO" id="GO:0005886">
    <property type="term" value="C:plasma membrane"/>
    <property type="evidence" value="ECO:0007669"/>
    <property type="project" value="TreeGrafter"/>
</dbReference>